<name>A0AAD9LH91_9STRA</name>
<protein>
    <submittedName>
        <fullName evidence="1">Uncharacterized protein</fullName>
    </submittedName>
</protein>
<proteinExistence type="predicted"/>
<sequence>MASSVVKIPALSLSIRNATGRGSSIAAWIGFAADDTSDDTECQLQQLAVRLEAADARTLFFSSLFSC</sequence>
<gene>
    <name evidence="1" type="ORF">P3T76_010252</name>
</gene>
<organism evidence="1 2">
    <name type="scientific">Phytophthora citrophthora</name>
    <dbReference type="NCBI Taxonomy" id="4793"/>
    <lineage>
        <taxon>Eukaryota</taxon>
        <taxon>Sar</taxon>
        <taxon>Stramenopiles</taxon>
        <taxon>Oomycota</taxon>
        <taxon>Peronosporomycetes</taxon>
        <taxon>Peronosporales</taxon>
        <taxon>Peronosporaceae</taxon>
        <taxon>Phytophthora</taxon>
    </lineage>
</organism>
<dbReference type="Proteomes" id="UP001259832">
    <property type="component" value="Unassembled WGS sequence"/>
</dbReference>
<accession>A0AAD9LH91</accession>
<keyword evidence="2" id="KW-1185">Reference proteome</keyword>
<dbReference type="EMBL" id="JASMQC010000022">
    <property type="protein sequence ID" value="KAK1935557.1"/>
    <property type="molecule type" value="Genomic_DNA"/>
</dbReference>
<dbReference type="AlphaFoldDB" id="A0AAD9LH91"/>
<reference evidence="1" key="1">
    <citation type="submission" date="2023-08" db="EMBL/GenBank/DDBJ databases">
        <title>Reference Genome Resource for the Citrus Pathogen Phytophthora citrophthora.</title>
        <authorList>
            <person name="Moller H."/>
            <person name="Coetzee B."/>
            <person name="Rose L.J."/>
            <person name="Van Niekerk J.M."/>
        </authorList>
    </citation>
    <scope>NUCLEOTIDE SEQUENCE</scope>
    <source>
        <strain evidence="1">STE-U-9442</strain>
    </source>
</reference>
<comment type="caution">
    <text evidence="1">The sequence shown here is derived from an EMBL/GenBank/DDBJ whole genome shotgun (WGS) entry which is preliminary data.</text>
</comment>
<evidence type="ECO:0000313" key="2">
    <source>
        <dbReference type="Proteomes" id="UP001259832"/>
    </source>
</evidence>
<evidence type="ECO:0000313" key="1">
    <source>
        <dbReference type="EMBL" id="KAK1935557.1"/>
    </source>
</evidence>